<protein>
    <submittedName>
        <fullName evidence="1">Uncharacterized protein</fullName>
    </submittedName>
</protein>
<keyword evidence="2" id="KW-1185">Reference proteome</keyword>
<gene>
    <name evidence="1" type="ORF">KFK09_005181</name>
</gene>
<evidence type="ECO:0000313" key="2">
    <source>
        <dbReference type="Proteomes" id="UP000829196"/>
    </source>
</evidence>
<dbReference type="EMBL" id="JAGYWB010000005">
    <property type="protein sequence ID" value="KAI0522796.1"/>
    <property type="molecule type" value="Genomic_DNA"/>
</dbReference>
<organism evidence="1 2">
    <name type="scientific">Dendrobium nobile</name>
    <name type="common">Orchid</name>
    <dbReference type="NCBI Taxonomy" id="94219"/>
    <lineage>
        <taxon>Eukaryota</taxon>
        <taxon>Viridiplantae</taxon>
        <taxon>Streptophyta</taxon>
        <taxon>Embryophyta</taxon>
        <taxon>Tracheophyta</taxon>
        <taxon>Spermatophyta</taxon>
        <taxon>Magnoliopsida</taxon>
        <taxon>Liliopsida</taxon>
        <taxon>Asparagales</taxon>
        <taxon>Orchidaceae</taxon>
        <taxon>Epidendroideae</taxon>
        <taxon>Malaxideae</taxon>
        <taxon>Dendrobiinae</taxon>
        <taxon>Dendrobium</taxon>
    </lineage>
</organism>
<sequence length="121" mass="14052">MYQQKFHSYIQPKTSYYHPNKITQLSQQIIIIFNETINIYMIILKACLNRQNCIKFNITTTWTTCNVRNEDADLPSAKTCNQIETREAQEKHSRVAEKVSYCSSSLILSVITNVLYKVPVS</sequence>
<name>A0A8T3C0J8_DENNO</name>
<accession>A0A8T3C0J8</accession>
<evidence type="ECO:0000313" key="1">
    <source>
        <dbReference type="EMBL" id="KAI0522796.1"/>
    </source>
</evidence>
<dbReference type="Proteomes" id="UP000829196">
    <property type="component" value="Unassembled WGS sequence"/>
</dbReference>
<reference evidence="1" key="1">
    <citation type="journal article" date="2022" name="Front. Genet.">
        <title>Chromosome-Scale Assembly of the Dendrobium nobile Genome Provides Insights Into the Molecular Mechanism of the Biosynthesis of the Medicinal Active Ingredient of Dendrobium.</title>
        <authorList>
            <person name="Xu Q."/>
            <person name="Niu S.-C."/>
            <person name="Li K.-L."/>
            <person name="Zheng P.-J."/>
            <person name="Zhang X.-J."/>
            <person name="Jia Y."/>
            <person name="Liu Y."/>
            <person name="Niu Y.-X."/>
            <person name="Yu L.-H."/>
            <person name="Chen D.-F."/>
            <person name="Zhang G.-Q."/>
        </authorList>
    </citation>
    <scope>NUCLEOTIDE SEQUENCE</scope>
    <source>
        <tissue evidence="1">Leaf</tissue>
    </source>
</reference>
<comment type="caution">
    <text evidence="1">The sequence shown here is derived from an EMBL/GenBank/DDBJ whole genome shotgun (WGS) entry which is preliminary data.</text>
</comment>
<dbReference type="SMR" id="A0A8T3C0J8"/>
<dbReference type="AlphaFoldDB" id="A0A8T3C0J8"/>
<proteinExistence type="predicted"/>